<accession>A0A2J6Q3W9</accession>
<name>A0A2J6Q3W9_9HELO</name>
<sequence length="334" mass="38055">MSDDMAIFTLSRRRSFRRVLLGFGLFVVIGLVLRASWSSDSTPIPQTPASKAFIVASMKNDNTDWISENLTGWDLIRYVVDDPKAKYTVPKNKGREAMVYLTYIIDHYDNLPDVMVLMHSERYQWHNDDPIYDGVPMLRSLQIPYLLSQGYSNLRCVWTLGCPSELKPSNVPQEMPADPKAAKTTEIAYPAAFKALFPGEDLPEVIGVACCAQLAVTRQKVLERPISDYHRYRNWILQTSLDDHVSGRVLEYSWHLIFGKKAVHCPNAKECYCKTYGLCDLECNEEGKCGERWPFPPFSTLPSGWPTNGWDGEVRDEAKLAELRRTAMINRTGF</sequence>
<dbReference type="PANTHER" id="PTHR37490:SF3">
    <property type="entry name" value="DUF3431 DOMAIN CONTAINING PROTEIN"/>
    <property type="match status" value="1"/>
</dbReference>
<dbReference type="Pfam" id="PF11913">
    <property type="entry name" value="DUF3431"/>
    <property type="match status" value="1"/>
</dbReference>
<evidence type="ECO:0000313" key="1">
    <source>
        <dbReference type="EMBL" id="PMD20941.1"/>
    </source>
</evidence>
<reference evidence="1 2" key="1">
    <citation type="submission" date="2016-05" db="EMBL/GenBank/DDBJ databases">
        <title>A degradative enzymes factory behind the ericoid mycorrhizal symbiosis.</title>
        <authorList>
            <consortium name="DOE Joint Genome Institute"/>
            <person name="Martino E."/>
            <person name="Morin E."/>
            <person name="Grelet G."/>
            <person name="Kuo A."/>
            <person name="Kohler A."/>
            <person name="Daghino S."/>
            <person name="Barry K."/>
            <person name="Choi C."/>
            <person name="Cichocki N."/>
            <person name="Clum A."/>
            <person name="Copeland A."/>
            <person name="Hainaut M."/>
            <person name="Haridas S."/>
            <person name="Labutti K."/>
            <person name="Lindquist E."/>
            <person name="Lipzen A."/>
            <person name="Khouja H.-R."/>
            <person name="Murat C."/>
            <person name="Ohm R."/>
            <person name="Olson A."/>
            <person name="Spatafora J."/>
            <person name="Veneault-Fourrey C."/>
            <person name="Henrissat B."/>
            <person name="Grigoriev I."/>
            <person name="Martin F."/>
            <person name="Perotto S."/>
        </authorList>
    </citation>
    <scope>NUCLEOTIDE SEQUENCE [LARGE SCALE GENOMIC DNA]</scope>
    <source>
        <strain evidence="1 2">UAMH 7357</strain>
    </source>
</reference>
<dbReference type="InterPro" id="IPR021838">
    <property type="entry name" value="DUF3431"/>
</dbReference>
<dbReference type="EMBL" id="KZ613483">
    <property type="protein sequence ID" value="PMD20941.1"/>
    <property type="molecule type" value="Genomic_DNA"/>
</dbReference>
<dbReference type="Proteomes" id="UP000235672">
    <property type="component" value="Unassembled WGS sequence"/>
</dbReference>
<protein>
    <submittedName>
        <fullName evidence="1">Uncharacterized protein</fullName>
    </submittedName>
</protein>
<organism evidence="1 2">
    <name type="scientific">Hyaloscypha hepaticicola</name>
    <dbReference type="NCBI Taxonomy" id="2082293"/>
    <lineage>
        <taxon>Eukaryota</taxon>
        <taxon>Fungi</taxon>
        <taxon>Dikarya</taxon>
        <taxon>Ascomycota</taxon>
        <taxon>Pezizomycotina</taxon>
        <taxon>Leotiomycetes</taxon>
        <taxon>Helotiales</taxon>
        <taxon>Hyaloscyphaceae</taxon>
        <taxon>Hyaloscypha</taxon>
    </lineage>
</organism>
<evidence type="ECO:0000313" key="2">
    <source>
        <dbReference type="Proteomes" id="UP000235672"/>
    </source>
</evidence>
<dbReference type="PANTHER" id="PTHR37490">
    <property type="entry name" value="EXPRESSED PROTEIN"/>
    <property type="match status" value="1"/>
</dbReference>
<gene>
    <name evidence="1" type="ORF">NA56DRAFT_600910</name>
</gene>
<dbReference type="AlphaFoldDB" id="A0A2J6Q3W9"/>
<proteinExistence type="predicted"/>
<keyword evidence="2" id="KW-1185">Reference proteome</keyword>
<dbReference type="OrthoDB" id="426718at2759"/>